<evidence type="ECO:0000313" key="10">
    <source>
        <dbReference type="EMBL" id="EGB07156.1"/>
    </source>
</evidence>
<evidence type="ECO:0000256" key="3">
    <source>
        <dbReference type="ARBA" id="ARBA00022692"/>
    </source>
</evidence>
<keyword evidence="6 8" id="KW-0472">Membrane</keyword>
<evidence type="ECO:0000256" key="4">
    <source>
        <dbReference type="ARBA" id="ARBA00022737"/>
    </source>
</evidence>
<evidence type="ECO:0000256" key="8">
    <source>
        <dbReference type="PIRNR" id="PIRNR023381"/>
    </source>
</evidence>
<dbReference type="InterPro" id="IPR016817">
    <property type="entry name" value="MannP-dilichol_defect-1"/>
</dbReference>
<dbReference type="Proteomes" id="UP000002729">
    <property type="component" value="Unassembled WGS sequence"/>
</dbReference>
<evidence type="ECO:0000256" key="1">
    <source>
        <dbReference type="ARBA" id="ARBA00004141"/>
    </source>
</evidence>
<dbReference type="RefSeq" id="XP_009038381.1">
    <property type="nucleotide sequence ID" value="XM_009040133.1"/>
</dbReference>
<dbReference type="InterPro" id="IPR006603">
    <property type="entry name" value="PQ-loop_rpt"/>
</dbReference>
<dbReference type="InParanoid" id="F0YCL9"/>
<sequence length="236" mass="24293">MVEGLHQLFVELDPVGCVKKVDYYLPCALEIVSKVASHGIIAGSAMLKLPQIAAILASRSAAGLSTLSFELDALVFVASVAYSSKLGYAFSTYGEQVIVLAQNVVLVALAYAFSAGVGARRAAAGVAAGAAAVAACAAVPDRLLWLLSSGSIAANMGSRVPQILANRRQGHTGQLSGATVKLNALGAFVRFLTTALETADPVLLFGFGASTALNVALLVQLRAYRAKTAEVVGKKD</sequence>
<dbReference type="AlphaFoldDB" id="F0YCL9"/>
<dbReference type="PANTHER" id="PTHR12226">
    <property type="entry name" value="MANNOSE-P-DOLICHOL UTILIZATION DEFECT 1 LEC35 -RELATED"/>
    <property type="match status" value="1"/>
</dbReference>
<dbReference type="eggNOG" id="KOG3211">
    <property type="taxonomic scope" value="Eukaryota"/>
</dbReference>
<keyword evidence="2" id="KW-0813">Transport</keyword>
<dbReference type="Gene3D" id="1.20.1280.290">
    <property type="match status" value="1"/>
</dbReference>
<dbReference type="OrthoDB" id="271506at2759"/>
<feature type="transmembrane region" description="Helical" evidence="9">
    <location>
        <begin position="202"/>
        <end position="219"/>
    </location>
</feature>
<keyword evidence="5 8" id="KW-1133">Transmembrane helix</keyword>
<comment type="subcellular location">
    <subcellularLocation>
        <location evidence="1 8">Membrane</location>
        <topology evidence="1 8">Multi-pass membrane protein</topology>
    </subcellularLocation>
</comment>
<evidence type="ECO:0000256" key="2">
    <source>
        <dbReference type="ARBA" id="ARBA00022448"/>
    </source>
</evidence>
<comment type="similarity">
    <text evidence="7 8">Belongs to the MPDU1 (TC 2.A.43.3) family.</text>
</comment>
<organism evidence="11">
    <name type="scientific">Aureococcus anophagefferens</name>
    <name type="common">Harmful bloom alga</name>
    <dbReference type="NCBI Taxonomy" id="44056"/>
    <lineage>
        <taxon>Eukaryota</taxon>
        <taxon>Sar</taxon>
        <taxon>Stramenopiles</taxon>
        <taxon>Ochrophyta</taxon>
        <taxon>Pelagophyceae</taxon>
        <taxon>Pelagomonadales</taxon>
        <taxon>Pelagomonadaceae</taxon>
        <taxon>Aureococcus</taxon>
    </lineage>
</organism>
<proteinExistence type="inferred from homology"/>
<dbReference type="PIRSF" id="PIRSF023381">
    <property type="entry name" value="MannP-dilichol_defect-1p"/>
    <property type="match status" value="1"/>
</dbReference>
<dbReference type="KEGG" id="aaf:AURANDRAFT_28225"/>
<keyword evidence="11" id="KW-1185">Reference proteome</keyword>
<keyword evidence="3 8" id="KW-0812">Transmembrane</keyword>
<gene>
    <name evidence="10" type="ORF">AURANDRAFT_28225</name>
</gene>
<name>F0YCL9_AURAN</name>
<feature type="transmembrane region" description="Helical" evidence="9">
    <location>
        <begin position="122"/>
        <end position="140"/>
    </location>
</feature>
<evidence type="ECO:0000256" key="9">
    <source>
        <dbReference type="SAM" id="Phobius"/>
    </source>
</evidence>
<keyword evidence="4" id="KW-0677">Repeat</keyword>
<evidence type="ECO:0000256" key="5">
    <source>
        <dbReference type="ARBA" id="ARBA00022989"/>
    </source>
</evidence>
<accession>F0YCL9</accession>
<dbReference type="FunCoup" id="F0YCL9">
    <property type="interactions" value="303"/>
</dbReference>
<feature type="transmembrane region" description="Helical" evidence="9">
    <location>
        <begin position="97"/>
        <end position="115"/>
    </location>
</feature>
<dbReference type="SMART" id="SM00679">
    <property type="entry name" value="CTNS"/>
    <property type="match status" value="2"/>
</dbReference>
<evidence type="ECO:0000256" key="7">
    <source>
        <dbReference type="ARBA" id="ARBA00038475"/>
    </source>
</evidence>
<reference evidence="10 11" key="1">
    <citation type="journal article" date="2011" name="Proc. Natl. Acad. Sci. U.S.A.">
        <title>Niche of harmful alga Aureococcus anophagefferens revealed through ecogenomics.</title>
        <authorList>
            <person name="Gobler C.J."/>
            <person name="Berry D.L."/>
            <person name="Dyhrman S.T."/>
            <person name="Wilhelm S.W."/>
            <person name="Salamov A."/>
            <person name="Lobanov A.V."/>
            <person name="Zhang Y."/>
            <person name="Collier J.L."/>
            <person name="Wurch L.L."/>
            <person name="Kustka A.B."/>
            <person name="Dill B.D."/>
            <person name="Shah M."/>
            <person name="VerBerkmoes N.C."/>
            <person name="Kuo A."/>
            <person name="Terry A."/>
            <person name="Pangilinan J."/>
            <person name="Lindquist E.A."/>
            <person name="Lucas S."/>
            <person name="Paulsen I.T."/>
            <person name="Hattenrath-Lehmann T.K."/>
            <person name="Talmage S.C."/>
            <person name="Walker E.A."/>
            <person name="Koch F."/>
            <person name="Burson A.M."/>
            <person name="Marcoval M.A."/>
            <person name="Tang Y.Z."/>
            <person name="Lecleir G.R."/>
            <person name="Coyne K.J."/>
            <person name="Berg G.M."/>
            <person name="Bertrand E.M."/>
            <person name="Saito M.A."/>
            <person name="Gladyshev V.N."/>
            <person name="Grigoriev I.V."/>
        </authorList>
    </citation>
    <scope>NUCLEOTIDE SEQUENCE [LARGE SCALE GENOMIC DNA]</scope>
    <source>
        <strain evidence="11">CCMP 1984</strain>
    </source>
</reference>
<dbReference type="PANTHER" id="PTHR12226:SF2">
    <property type="entry name" value="MANNOSE-P-DOLICHOL UTILIZATION DEFECT 1 PROTEIN"/>
    <property type="match status" value="1"/>
</dbReference>
<protein>
    <recommendedName>
        <fullName evidence="8">Mannose-P-dolichol utilization defect 1 protein homolog</fullName>
    </recommendedName>
</protein>
<dbReference type="OMA" id="WAERLFT"/>
<dbReference type="EMBL" id="GL833132">
    <property type="protein sequence ID" value="EGB07156.1"/>
    <property type="molecule type" value="Genomic_DNA"/>
</dbReference>
<evidence type="ECO:0000313" key="11">
    <source>
        <dbReference type="Proteomes" id="UP000002729"/>
    </source>
</evidence>
<evidence type="ECO:0000256" key="6">
    <source>
        <dbReference type="ARBA" id="ARBA00023136"/>
    </source>
</evidence>
<dbReference type="Pfam" id="PF04193">
    <property type="entry name" value="PQ-loop"/>
    <property type="match status" value="2"/>
</dbReference>
<dbReference type="GeneID" id="20220498"/>
<dbReference type="GO" id="GO:0016020">
    <property type="term" value="C:membrane"/>
    <property type="evidence" value="ECO:0007669"/>
    <property type="project" value="UniProtKB-SubCell"/>
</dbReference>